<sequence>MKPEIPRSSLPGLYLLGVLNALKAASMVVFADGLANAIMASIEGRPVNGPLGVAAAAVVLRAAMVWAVQASAKRTGLGAKEKLRAELTRNWLDKAGTKRTEAAGGASVLASNGLDALDGYYNQYLPALVSAATVPLVIGTRILTADWVSALIVVLTIPLIPIFMALIGWYTEEKVSAATGALLRLSGQLAELARGLPVLIGLRRAKEQRAALDQLGEAYRSTTMATLRVAFWSALALELIATLSVALVAVFIGVRLVYGQLGLGTGLLVLILVADCYLPFRELGSAFHASDDGREALRRSRKELAAPAGRRLPEHSGPDAAGLQVERLSVRYLDRAVPALNGVRLRIPAGSLCAISGPSGCGKSTLLGVLAGTVTSADAEMSGSVQGLDPEKLAWLPQNPGSTETTAADELVLWGASGEAQISAALAAVGLAGREAQHPASLSPGQFRRLALARILLRVEAGATVVLVDEPTAHVDAASARLIEAALVSLRGRVTVLLVSHDPRVVALADQHLELAGPVVPEFRTQPAADAPAVRPAGNPAARELSAAEAGAESQSDPDIGSGQARSRAGSTFRIWLRVLQPWRPGFLGAVGFGVLAALAGLALTALSGWLIVRASQQPPILYLLTAIVGVRFFGLLRAVSRYLERLSTHQAVFAAADRLRGRLWDALAKTLPGNRALGRGEAVLPRLVGEVDELRNLMPRVLLPPVTAVLASVAVLICTSLLFPQGFGLQLAVVLGAALAAPALALWADRRSVRLEQQQRDQLFRGLTVLLGAAAELRTNRVDGPLLARLSAVDRGATASAQRGAWAEGLAMAALTLFGCLAALGMVFIGAPFLSSGQLRPEVLVALVLLQLGLVDAFSPLVQSAPGLPLLRRMARSLGAQLQVPELPVVPIAAPGRAIQAEALAIGWQGSTVAEALEVDLASGDWLTVTGPSGSGKSTFLATLMGFTPVLGGRLAVNGKLAWCPQEAHLFNSSLRGNLALARAKADAPSAEEMTRVLTEVGLGEWLGGLSRGLDTPLGVAGGLVSGGQRQRIAVARALLTRADIVLLDEPTAHLDRASAAELMADLRRSLASKAVVLITHHVADRSAGDAVLDLGTLEPARR</sequence>
<accession>A0ABU1JFE4</accession>
<feature type="domain" description="ABC transmembrane type-1" evidence="10">
    <location>
        <begin position="588"/>
        <end position="871"/>
    </location>
</feature>
<feature type="transmembrane region" description="Helical" evidence="8">
    <location>
        <begin position="587"/>
        <end position="615"/>
    </location>
</feature>
<feature type="transmembrane region" description="Helical" evidence="8">
    <location>
        <begin position="730"/>
        <end position="749"/>
    </location>
</feature>
<dbReference type="Pfam" id="PF00005">
    <property type="entry name" value="ABC_tran"/>
    <property type="match status" value="2"/>
</dbReference>
<organism evidence="11 12">
    <name type="scientific">Arthrobacter russicus</name>
    <dbReference type="NCBI Taxonomy" id="172040"/>
    <lineage>
        <taxon>Bacteria</taxon>
        <taxon>Bacillati</taxon>
        <taxon>Actinomycetota</taxon>
        <taxon>Actinomycetes</taxon>
        <taxon>Micrococcales</taxon>
        <taxon>Micrococcaceae</taxon>
        <taxon>Arthrobacter</taxon>
    </lineage>
</organism>
<dbReference type="CDD" id="cd18584">
    <property type="entry name" value="ABC_6TM_AarD_CydD"/>
    <property type="match status" value="1"/>
</dbReference>
<feature type="transmembrane region" description="Helical" evidence="8">
    <location>
        <begin position="811"/>
        <end position="832"/>
    </location>
</feature>
<keyword evidence="2 8" id="KW-0812">Transmembrane</keyword>
<dbReference type="InterPro" id="IPR003593">
    <property type="entry name" value="AAA+_ATPase"/>
</dbReference>
<feature type="compositionally biased region" description="Low complexity" evidence="7">
    <location>
        <begin position="541"/>
        <end position="555"/>
    </location>
</feature>
<dbReference type="InterPro" id="IPR017871">
    <property type="entry name" value="ABC_transporter-like_CS"/>
</dbReference>
<feature type="transmembrane region" description="Helical" evidence="8">
    <location>
        <begin position="12"/>
        <end position="31"/>
    </location>
</feature>
<keyword evidence="5 8" id="KW-1133">Transmembrane helix</keyword>
<dbReference type="Gene3D" id="3.40.50.300">
    <property type="entry name" value="P-loop containing nucleotide triphosphate hydrolases"/>
    <property type="match status" value="2"/>
</dbReference>
<name>A0ABU1JFE4_9MICC</name>
<dbReference type="PROSITE" id="PS50893">
    <property type="entry name" value="ABC_TRANSPORTER_2"/>
    <property type="match status" value="2"/>
</dbReference>
<dbReference type="InterPro" id="IPR036640">
    <property type="entry name" value="ABC1_TM_sf"/>
</dbReference>
<feature type="transmembrane region" description="Helical" evidence="8">
    <location>
        <begin position="621"/>
        <end position="640"/>
    </location>
</feature>
<dbReference type="InterPro" id="IPR011527">
    <property type="entry name" value="ABC1_TM_dom"/>
</dbReference>
<dbReference type="Proteomes" id="UP001185069">
    <property type="component" value="Unassembled WGS sequence"/>
</dbReference>
<dbReference type="InterPro" id="IPR027417">
    <property type="entry name" value="P-loop_NTPase"/>
</dbReference>
<feature type="domain" description="ABC transporter" evidence="9">
    <location>
        <begin position="900"/>
        <end position="1104"/>
    </location>
</feature>
<dbReference type="SUPFAM" id="SSF52540">
    <property type="entry name" value="P-loop containing nucleoside triphosphate hydrolases"/>
    <property type="match status" value="2"/>
</dbReference>
<keyword evidence="6 8" id="KW-0472">Membrane</keyword>
<keyword evidence="4 11" id="KW-0067">ATP-binding</keyword>
<evidence type="ECO:0000256" key="2">
    <source>
        <dbReference type="ARBA" id="ARBA00022692"/>
    </source>
</evidence>
<feature type="transmembrane region" description="Helical" evidence="8">
    <location>
        <begin position="124"/>
        <end position="144"/>
    </location>
</feature>
<dbReference type="SUPFAM" id="SSF90123">
    <property type="entry name" value="ABC transporter transmembrane region"/>
    <property type="match status" value="2"/>
</dbReference>
<dbReference type="RefSeq" id="WP_309800782.1">
    <property type="nucleotide sequence ID" value="NZ_BAAAHY010000006.1"/>
</dbReference>
<evidence type="ECO:0000256" key="4">
    <source>
        <dbReference type="ARBA" id="ARBA00022840"/>
    </source>
</evidence>
<dbReference type="InterPro" id="IPR003439">
    <property type="entry name" value="ABC_transporter-like_ATP-bd"/>
</dbReference>
<dbReference type="EMBL" id="JAVDQF010000001">
    <property type="protein sequence ID" value="MDR6271159.1"/>
    <property type="molecule type" value="Genomic_DNA"/>
</dbReference>
<evidence type="ECO:0000256" key="1">
    <source>
        <dbReference type="ARBA" id="ARBA00004651"/>
    </source>
</evidence>
<gene>
    <name evidence="11" type="ORF">JOE69_003397</name>
</gene>
<evidence type="ECO:0000256" key="5">
    <source>
        <dbReference type="ARBA" id="ARBA00022989"/>
    </source>
</evidence>
<evidence type="ECO:0000313" key="12">
    <source>
        <dbReference type="Proteomes" id="UP001185069"/>
    </source>
</evidence>
<dbReference type="NCBIfam" id="TIGR02868">
    <property type="entry name" value="CydC"/>
    <property type="match status" value="1"/>
</dbReference>
<dbReference type="InterPro" id="IPR039421">
    <property type="entry name" value="Type_1_exporter"/>
</dbReference>
<dbReference type="Gene3D" id="1.20.1560.10">
    <property type="entry name" value="ABC transporter type 1, transmembrane domain"/>
    <property type="match status" value="2"/>
</dbReference>
<dbReference type="Pfam" id="PF00664">
    <property type="entry name" value="ABC_membrane"/>
    <property type="match status" value="1"/>
</dbReference>
<evidence type="ECO:0000256" key="3">
    <source>
        <dbReference type="ARBA" id="ARBA00022741"/>
    </source>
</evidence>
<dbReference type="PROSITE" id="PS50929">
    <property type="entry name" value="ABC_TM1F"/>
    <property type="match status" value="2"/>
</dbReference>
<keyword evidence="12" id="KW-1185">Reference proteome</keyword>
<evidence type="ECO:0000256" key="8">
    <source>
        <dbReference type="SAM" id="Phobius"/>
    </source>
</evidence>
<dbReference type="PROSITE" id="PS00211">
    <property type="entry name" value="ABC_TRANSPORTER_1"/>
    <property type="match status" value="2"/>
</dbReference>
<comment type="caution">
    <text evidence="11">The sequence shown here is derived from an EMBL/GenBank/DDBJ whole genome shotgun (WGS) entry which is preliminary data.</text>
</comment>
<reference evidence="11 12" key="1">
    <citation type="submission" date="2023-07" db="EMBL/GenBank/DDBJ databases">
        <title>Sequencing the genomes of 1000 actinobacteria strains.</title>
        <authorList>
            <person name="Klenk H.-P."/>
        </authorList>
    </citation>
    <scope>NUCLEOTIDE SEQUENCE [LARGE SCALE GENOMIC DNA]</scope>
    <source>
        <strain evidence="11 12">DSM 14555</strain>
    </source>
</reference>
<keyword evidence="3" id="KW-0547">Nucleotide-binding</keyword>
<proteinExistence type="predicted"/>
<dbReference type="InterPro" id="IPR014223">
    <property type="entry name" value="ABC_CydC/D"/>
</dbReference>
<feature type="transmembrane region" description="Helical" evidence="8">
    <location>
        <begin position="258"/>
        <end position="278"/>
    </location>
</feature>
<feature type="transmembrane region" description="Helical" evidence="8">
    <location>
        <begin position="702"/>
        <end position="724"/>
    </location>
</feature>
<feature type="transmembrane region" description="Helical" evidence="8">
    <location>
        <begin position="51"/>
        <end position="72"/>
    </location>
</feature>
<dbReference type="SMART" id="SM00382">
    <property type="entry name" value="AAA"/>
    <property type="match status" value="2"/>
</dbReference>
<evidence type="ECO:0000259" key="9">
    <source>
        <dbReference type="PROSITE" id="PS50893"/>
    </source>
</evidence>
<dbReference type="GO" id="GO:0005524">
    <property type="term" value="F:ATP binding"/>
    <property type="evidence" value="ECO:0007669"/>
    <property type="project" value="UniProtKB-KW"/>
</dbReference>
<feature type="transmembrane region" description="Helical" evidence="8">
    <location>
        <begin position="150"/>
        <end position="170"/>
    </location>
</feature>
<evidence type="ECO:0000259" key="10">
    <source>
        <dbReference type="PROSITE" id="PS50929"/>
    </source>
</evidence>
<protein>
    <submittedName>
        <fullName evidence="11">ATP-binding cassette subfamily C protein CydCD</fullName>
    </submittedName>
</protein>
<dbReference type="PANTHER" id="PTHR24221">
    <property type="entry name" value="ATP-BINDING CASSETTE SUB-FAMILY B"/>
    <property type="match status" value="1"/>
</dbReference>
<feature type="domain" description="ABC transmembrane type-1" evidence="10">
    <location>
        <begin position="15"/>
        <end position="289"/>
    </location>
</feature>
<dbReference type="PANTHER" id="PTHR24221:SF654">
    <property type="entry name" value="ATP-BINDING CASSETTE SUB-FAMILY B MEMBER 6"/>
    <property type="match status" value="1"/>
</dbReference>
<comment type="subcellular location">
    <subcellularLocation>
        <location evidence="1">Cell membrane</location>
        <topology evidence="1">Multi-pass membrane protein</topology>
    </subcellularLocation>
</comment>
<feature type="transmembrane region" description="Helical" evidence="8">
    <location>
        <begin position="229"/>
        <end position="252"/>
    </location>
</feature>
<evidence type="ECO:0000256" key="6">
    <source>
        <dbReference type="ARBA" id="ARBA00023136"/>
    </source>
</evidence>
<feature type="domain" description="ABC transporter" evidence="9">
    <location>
        <begin position="323"/>
        <end position="541"/>
    </location>
</feature>
<feature type="region of interest" description="Disordered" evidence="7">
    <location>
        <begin position="529"/>
        <end position="565"/>
    </location>
</feature>
<evidence type="ECO:0000256" key="7">
    <source>
        <dbReference type="SAM" id="MobiDB-lite"/>
    </source>
</evidence>
<evidence type="ECO:0000313" key="11">
    <source>
        <dbReference type="EMBL" id="MDR6271159.1"/>
    </source>
</evidence>